<keyword evidence="1" id="KW-0472">Membrane</keyword>
<keyword evidence="1" id="KW-1133">Transmembrane helix</keyword>
<reference evidence="3 4" key="1">
    <citation type="journal article" date="2023" name="Life. Sci Alliance">
        <title>Evolutionary insights into 3D genome organization and epigenetic landscape of Vigna mungo.</title>
        <authorList>
            <person name="Junaid A."/>
            <person name="Singh B."/>
            <person name="Bhatia S."/>
        </authorList>
    </citation>
    <scope>NUCLEOTIDE SEQUENCE [LARGE SCALE GENOMIC DNA]</scope>
    <source>
        <strain evidence="3">Urdbean</strain>
    </source>
</reference>
<organism evidence="3 4">
    <name type="scientific">Vigna mungo</name>
    <name type="common">Black gram</name>
    <name type="synonym">Phaseolus mungo</name>
    <dbReference type="NCBI Taxonomy" id="3915"/>
    <lineage>
        <taxon>Eukaryota</taxon>
        <taxon>Viridiplantae</taxon>
        <taxon>Streptophyta</taxon>
        <taxon>Embryophyta</taxon>
        <taxon>Tracheophyta</taxon>
        <taxon>Spermatophyta</taxon>
        <taxon>Magnoliopsida</taxon>
        <taxon>eudicotyledons</taxon>
        <taxon>Gunneridae</taxon>
        <taxon>Pentapetalae</taxon>
        <taxon>rosids</taxon>
        <taxon>fabids</taxon>
        <taxon>Fabales</taxon>
        <taxon>Fabaceae</taxon>
        <taxon>Papilionoideae</taxon>
        <taxon>50 kb inversion clade</taxon>
        <taxon>NPAAA clade</taxon>
        <taxon>indigoferoid/millettioid clade</taxon>
        <taxon>Phaseoleae</taxon>
        <taxon>Vigna</taxon>
    </lineage>
</organism>
<dbReference type="InterPro" id="IPR007321">
    <property type="entry name" value="Transposase_28"/>
</dbReference>
<keyword evidence="1" id="KW-0812">Transmembrane</keyword>
<feature type="transmembrane region" description="Helical" evidence="1">
    <location>
        <begin position="76"/>
        <end position="101"/>
    </location>
</feature>
<evidence type="ECO:0000259" key="2">
    <source>
        <dbReference type="Pfam" id="PF04195"/>
    </source>
</evidence>
<evidence type="ECO:0000256" key="1">
    <source>
        <dbReference type="SAM" id="Phobius"/>
    </source>
</evidence>
<dbReference type="AlphaFoldDB" id="A0AAQ3NCP7"/>
<proteinExistence type="predicted"/>
<evidence type="ECO:0000313" key="4">
    <source>
        <dbReference type="Proteomes" id="UP001374535"/>
    </source>
</evidence>
<accession>A0AAQ3NCP7</accession>
<name>A0AAQ3NCP7_VIGMU</name>
<dbReference type="EMBL" id="CP144695">
    <property type="protein sequence ID" value="WVZ06133.1"/>
    <property type="molecule type" value="Genomic_DNA"/>
</dbReference>
<gene>
    <name evidence="3" type="ORF">V8G54_019479</name>
</gene>
<keyword evidence="4" id="KW-1185">Reference proteome</keyword>
<feature type="domain" description="Transposase (putative) gypsy type" evidence="2">
    <location>
        <begin position="45"/>
        <end position="103"/>
    </location>
</feature>
<dbReference type="Proteomes" id="UP001374535">
    <property type="component" value="Chromosome 6"/>
</dbReference>
<protein>
    <recommendedName>
        <fullName evidence="2">Transposase (putative) gypsy type domain-containing protein</fullName>
    </recommendedName>
</protein>
<dbReference type="Pfam" id="PF04195">
    <property type="entry name" value="Transposase_28"/>
    <property type="match status" value="1"/>
</dbReference>
<sequence>MYILASETDANNIKLVVYKMNERACHVREGYNSGFFFVHLTLFRDLGVRLPFFDFQMGILHMLDVEPTQLHPDGWAFMQAFSIVCTALALTPTHASFLYFFHALSHPNKP</sequence>
<evidence type="ECO:0000313" key="3">
    <source>
        <dbReference type="EMBL" id="WVZ06133.1"/>
    </source>
</evidence>